<gene>
    <name evidence="11" type="ORF">ATL17_3207</name>
</gene>
<dbReference type="InterPro" id="IPR003442">
    <property type="entry name" value="T6A_TsaE"/>
</dbReference>
<evidence type="ECO:0000256" key="3">
    <source>
        <dbReference type="ARBA" id="ARBA00019010"/>
    </source>
</evidence>
<dbReference type="NCBIfam" id="TIGR00150">
    <property type="entry name" value="T6A_YjeE"/>
    <property type="match status" value="1"/>
</dbReference>
<evidence type="ECO:0000256" key="2">
    <source>
        <dbReference type="ARBA" id="ARBA00007599"/>
    </source>
</evidence>
<dbReference type="SUPFAM" id="SSF52540">
    <property type="entry name" value="P-loop containing nucleoside triphosphate hydrolases"/>
    <property type="match status" value="1"/>
</dbReference>
<dbReference type="GO" id="GO:0005737">
    <property type="term" value="C:cytoplasm"/>
    <property type="evidence" value="ECO:0007669"/>
    <property type="project" value="UniProtKB-SubCell"/>
</dbReference>
<dbReference type="Pfam" id="PF02367">
    <property type="entry name" value="TsaE"/>
    <property type="match status" value="1"/>
</dbReference>
<comment type="similarity">
    <text evidence="2">Belongs to the TsaE family.</text>
</comment>
<dbReference type="PANTHER" id="PTHR33540:SF2">
    <property type="entry name" value="TRNA THREONYLCARBAMOYLADENOSINE BIOSYNTHESIS PROTEIN TSAE"/>
    <property type="match status" value="1"/>
</dbReference>
<evidence type="ECO:0000256" key="9">
    <source>
        <dbReference type="ARBA" id="ARBA00022842"/>
    </source>
</evidence>
<sequence>MGQADQLSIILVSEHATMAFAQMLHAQLQPGDIVTLTGDLGAGKSFLARSLLRHAADDSELEVPSPTFSLVQNYQLNNQSYLHADLYRLSDESEADELGLFDDDQAILLIEWPERLPELTARAPFNLSLHLISEMPEGRTLHISGDANRLEALAQLLESGSDSGIKLI</sequence>
<evidence type="ECO:0000256" key="7">
    <source>
        <dbReference type="ARBA" id="ARBA00022741"/>
    </source>
</evidence>
<evidence type="ECO:0000313" key="12">
    <source>
        <dbReference type="Proteomes" id="UP000295391"/>
    </source>
</evidence>
<evidence type="ECO:0000256" key="4">
    <source>
        <dbReference type="ARBA" id="ARBA00022490"/>
    </source>
</evidence>
<proteinExistence type="inferred from homology"/>
<keyword evidence="9" id="KW-0460">Magnesium</keyword>
<keyword evidence="5" id="KW-0819">tRNA processing</keyword>
<dbReference type="RefSeq" id="WP_133573772.1">
    <property type="nucleotide sequence ID" value="NZ_SNYR01000003.1"/>
</dbReference>
<dbReference type="Gene3D" id="3.40.50.300">
    <property type="entry name" value="P-loop containing nucleotide triphosphate hydrolases"/>
    <property type="match status" value="1"/>
</dbReference>
<dbReference type="InterPro" id="IPR027417">
    <property type="entry name" value="P-loop_NTPase"/>
</dbReference>
<name>A0A4R6VK52_9HYPH</name>
<keyword evidence="12" id="KW-1185">Reference proteome</keyword>
<evidence type="ECO:0000256" key="8">
    <source>
        <dbReference type="ARBA" id="ARBA00022840"/>
    </source>
</evidence>
<dbReference type="Proteomes" id="UP000295391">
    <property type="component" value="Unassembled WGS sequence"/>
</dbReference>
<evidence type="ECO:0000313" key="11">
    <source>
        <dbReference type="EMBL" id="TDQ62102.1"/>
    </source>
</evidence>
<organism evidence="11 12">
    <name type="scientific">Maritalea mobilis</name>
    <dbReference type="NCBI Taxonomy" id="483324"/>
    <lineage>
        <taxon>Bacteria</taxon>
        <taxon>Pseudomonadati</taxon>
        <taxon>Pseudomonadota</taxon>
        <taxon>Alphaproteobacteria</taxon>
        <taxon>Hyphomicrobiales</taxon>
        <taxon>Devosiaceae</taxon>
        <taxon>Maritalea</taxon>
    </lineage>
</organism>
<comment type="caution">
    <text evidence="11">The sequence shown here is derived from an EMBL/GenBank/DDBJ whole genome shotgun (WGS) entry which is preliminary data.</text>
</comment>
<protein>
    <recommendedName>
        <fullName evidence="3">tRNA threonylcarbamoyladenosine biosynthesis protein TsaE</fullName>
    </recommendedName>
    <alternativeName>
        <fullName evidence="10">t(6)A37 threonylcarbamoyladenosine biosynthesis protein TsaE</fullName>
    </alternativeName>
</protein>
<dbReference type="GO" id="GO:0046872">
    <property type="term" value="F:metal ion binding"/>
    <property type="evidence" value="ECO:0007669"/>
    <property type="project" value="UniProtKB-KW"/>
</dbReference>
<accession>A0A4R6VK52</accession>
<dbReference type="PANTHER" id="PTHR33540">
    <property type="entry name" value="TRNA THREONYLCARBAMOYLADENOSINE BIOSYNTHESIS PROTEIN TSAE"/>
    <property type="match status" value="1"/>
</dbReference>
<keyword evidence="4" id="KW-0963">Cytoplasm</keyword>
<evidence type="ECO:0000256" key="5">
    <source>
        <dbReference type="ARBA" id="ARBA00022694"/>
    </source>
</evidence>
<keyword evidence="6" id="KW-0479">Metal-binding</keyword>
<keyword evidence="7" id="KW-0547">Nucleotide-binding</keyword>
<dbReference type="GO" id="GO:0002949">
    <property type="term" value="P:tRNA threonylcarbamoyladenosine modification"/>
    <property type="evidence" value="ECO:0007669"/>
    <property type="project" value="InterPro"/>
</dbReference>
<dbReference type="EMBL" id="SNYR01000003">
    <property type="protein sequence ID" value="TDQ62102.1"/>
    <property type="molecule type" value="Genomic_DNA"/>
</dbReference>
<reference evidence="11 12" key="1">
    <citation type="submission" date="2019-03" db="EMBL/GenBank/DDBJ databases">
        <title>Genomic Encyclopedia of Type Strains, Phase III (KMG-III): the genomes of soil and plant-associated and newly described type strains.</title>
        <authorList>
            <person name="Whitman W."/>
        </authorList>
    </citation>
    <scope>NUCLEOTIDE SEQUENCE [LARGE SCALE GENOMIC DNA]</scope>
    <source>
        <strain evidence="11 12">CGMCC 1.7002</strain>
    </source>
</reference>
<evidence type="ECO:0000256" key="6">
    <source>
        <dbReference type="ARBA" id="ARBA00022723"/>
    </source>
</evidence>
<comment type="subcellular location">
    <subcellularLocation>
        <location evidence="1">Cytoplasm</location>
    </subcellularLocation>
</comment>
<dbReference type="GO" id="GO:0005524">
    <property type="term" value="F:ATP binding"/>
    <property type="evidence" value="ECO:0007669"/>
    <property type="project" value="UniProtKB-KW"/>
</dbReference>
<dbReference type="AlphaFoldDB" id="A0A4R6VK52"/>
<evidence type="ECO:0000256" key="1">
    <source>
        <dbReference type="ARBA" id="ARBA00004496"/>
    </source>
</evidence>
<dbReference type="OrthoDB" id="9809275at2"/>
<keyword evidence="8" id="KW-0067">ATP-binding</keyword>
<evidence type="ECO:0000256" key="10">
    <source>
        <dbReference type="ARBA" id="ARBA00032441"/>
    </source>
</evidence>